<dbReference type="GO" id="GO:0005737">
    <property type="term" value="C:cytoplasm"/>
    <property type="evidence" value="ECO:0007669"/>
    <property type="project" value="TreeGrafter"/>
</dbReference>
<evidence type="ECO:0000256" key="9">
    <source>
        <dbReference type="ARBA" id="ARBA00047883"/>
    </source>
</evidence>
<dbReference type="Gene3D" id="3.20.20.70">
    <property type="entry name" value="Aldolase class I"/>
    <property type="match status" value="1"/>
</dbReference>
<dbReference type="Pfam" id="PF02581">
    <property type="entry name" value="TMP-TENI"/>
    <property type="match status" value="1"/>
</dbReference>
<comment type="catalytic activity">
    <reaction evidence="9 10">
        <text>2-[(2R,5Z)-2-carboxy-4-methylthiazol-5(2H)-ylidene]ethyl phosphate + 4-amino-2-methyl-5-(diphosphooxymethyl)pyrimidine + 2 H(+) = thiamine phosphate + CO2 + diphosphate</text>
        <dbReference type="Rhea" id="RHEA:47844"/>
        <dbReference type="ChEBI" id="CHEBI:15378"/>
        <dbReference type="ChEBI" id="CHEBI:16526"/>
        <dbReference type="ChEBI" id="CHEBI:33019"/>
        <dbReference type="ChEBI" id="CHEBI:37575"/>
        <dbReference type="ChEBI" id="CHEBI:57841"/>
        <dbReference type="ChEBI" id="CHEBI:62899"/>
        <dbReference type="EC" id="2.5.1.3"/>
    </reaction>
</comment>
<evidence type="ECO:0000256" key="5">
    <source>
        <dbReference type="ARBA" id="ARBA00022842"/>
    </source>
</evidence>
<dbReference type="GO" id="GO:0009228">
    <property type="term" value="P:thiamine biosynthetic process"/>
    <property type="evidence" value="ECO:0007669"/>
    <property type="project" value="UniProtKB-KW"/>
</dbReference>
<dbReference type="PATRIC" id="fig|1544416.3.peg.462"/>
<evidence type="ECO:0000313" key="13">
    <source>
        <dbReference type="Proteomes" id="UP000050517"/>
    </source>
</evidence>
<evidence type="ECO:0000256" key="7">
    <source>
        <dbReference type="ARBA" id="ARBA00047334"/>
    </source>
</evidence>
<evidence type="ECO:0000256" key="8">
    <source>
        <dbReference type="ARBA" id="ARBA00047851"/>
    </source>
</evidence>
<comment type="pathway">
    <text evidence="2 10">Cofactor biosynthesis; thiamine diphosphate biosynthesis; thiamine phosphate from 4-amino-2-methyl-5-diphosphomethylpyrimidine and 4-methyl-5-(2-phosphoethyl)-thiazole: step 1/1.</text>
</comment>
<feature type="domain" description="Thiamine phosphate synthase/TenI" evidence="11">
    <location>
        <begin position="6"/>
        <end position="190"/>
    </location>
</feature>
<evidence type="ECO:0000256" key="6">
    <source>
        <dbReference type="ARBA" id="ARBA00022977"/>
    </source>
</evidence>
<keyword evidence="3 10" id="KW-0808">Transferase</keyword>
<feature type="binding site" evidence="10">
    <location>
        <position position="109"/>
    </location>
    <ligand>
        <name>4-amino-2-methyl-5-(diphosphooxymethyl)pyrimidine</name>
        <dbReference type="ChEBI" id="CHEBI:57841"/>
    </ligand>
</feature>
<keyword evidence="13" id="KW-1185">Reference proteome</keyword>
<dbReference type="InterPro" id="IPR013785">
    <property type="entry name" value="Aldolase_TIM"/>
</dbReference>
<sequence length="209" mass="21335">MLDLRCYLVTGPGDAVGVAAAAARGGAGVVQVRSKPISPRDLLSLATEVARAVARANPATRVLIDDRVDIAAALMHRGEHVHGVHLGQDDLPVRDARAILGPRAIIGLTTGTLPLVEAANEVAEAIDYIGAGPYRPTPTKDSGRPPLGVAGYIPLVQASRVPVVAIGDVTAQDAPALADTGVAGVALSRGLMRAEDPEAVTRSVLGAFA</sequence>
<dbReference type="GO" id="GO:0000287">
    <property type="term" value="F:magnesium ion binding"/>
    <property type="evidence" value="ECO:0007669"/>
    <property type="project" value="UniProtKB-UniRule"/>
</dbReference>
<dbReference type="EMBL" id="LKST01000001">
    <property type="protein sequence ID" value="KQB85320.1"/>
    <property type="molecule type" value="Genomic_DNA"/>
</dbReference>
<evidence type="ECO:0000256" key="4">
    <source>
        <dbReference type="ARBA" id="ARBA00022723"/>
    </source>
</evidence>
<dbReference type="RefSeq" id="WP_055121670.1">
    <property type="nucleotide sequence ID" value="NZ_LKST01000001.1"/>
</dbReference>
<dbReference type="InterPro" id="IPR036206">
    <property type="entry name" value="ThiamineP_synth_sf"/>
</dbReference>
<comment type="function">
    <text evidence="1 10">Condenses 4-methyl-5-(beta-hydroxyethyl)thiazole monophosphate (THZ-P) and 2-methyl-4-amino-5-hydroxymethyl pyrimidine pyrophosphate (HMP-PP) to form thiamine monophosphate (TMP).</text>
</comment>
<evidence type="ECO:0000259" key="11">
    <source>
        <dbReference type="Pfam" id="PF02581"/>
    </source>
</evidence>
<comment type="similarity">
    <text evidence="10">Belongs to the thiamine-phosphate synthase family.</text>
</comment>
<dbReference type="PANTHER" id="PTHR20857:SF15">
    <property type="entry name" value="THIAMINE-PHOSPHATE SYNTHASE"/>
    <property type="match status" value="1"/>
</dbReference>
<dbReference type="GO" id="GO:0009229">
    <property type="term" value="P:thiamine diphosphate biosynthetic process"/>
    <property type="evidence" value="ECO:0007669"/>
    <property type="project" value="UniProtKB-UniRule"/>
</dbReference>
<evidence type="ECO:0000256" key="2">
    <source>
        <dbReference type="ARBA" id="ARBA00005165"/>
    </source>
</evidence>
<protein>
    <recommendedName>
        <fullName evidence="10">Thiamine-phosphate synthase</fullName>
        <shortName evidence="10">TP synthase</shortName>
        <shortName evidence="10">TPS</shortName>
        <ecNumber evidence="10">2.5.1.3</ecNumber>
    </recommendedName>
    <alternativeName>
        <fullName evidence="10">Thiamine-phosphate pyrophosphorylase</fullName>
        <shortName evidence="10">TMP pyrophosphorylase</shortName>
        <shortName evidence="10">TMP-PPase</shortName>
    </alternativeName>
</protein>
<dbReference type="GO" id="GO:0004789">
    <property type="term" value="F:thiamine-phosphate diphosphorylase activity"/>
    <property type="evidence" value="ECO:0007669"/>
    <property type="project" value="UniProtKB-UniRule"/>
</dbReference>
<evidence type="ECO:0000256" key="1">
    <source>
        <dbReference type="ARBA" id="ARBA00003814"/>
    </source>
</evidence>
<keyword evidence="5 10" id="KW-0460">Magnesium</keyword>
<feature type="binding site" evidence="10">
    <location>
        <position position="90"/>
    </location>
    <ligand>
        <name>Mg(2+)</name>
        <dbReference type="ChEBI" id="CHEBI:18420"/>
    </ligand>
</feature>
<comment type="catalytic activity">
    <reaction evidence="8 10">
        <text>2-(2-carboxy-4-methylthiazol-5-yl)ethyl phosphate + 4-amino-2-methyl-5-(diphosphooxymethyl)pyrimidine + 2 H(+) = thiamine phosphate + CO2 + diphosphate</text>
        <dbReference type="Rhea" id="RHEA:47848"/>
        <dbReference type="ChEBI" id="CHEBI:15378"/>
        <dbReference type="ChEBI" id="CHEBI:16526"/>
        <dbReference type="ChEBI" id="CHEBI:33019"/>
        <dbReference type="ChEBI" id="CHEBI:37575"/>
        <dbReference type="ChEBI" id="CHEBI:57841"/>
        <dbReference type="ChEBI" id="CHEBI:62890"/>
        <dbReference type="EC" id="2.5.1.3"/>
    </reaction>
</comment>
<dbReference type="UniPathway" id="UPA00060">
    <property type="reaction ID" value="UER00141"/>
</dbReference>
<evidence type="ECO:0000256" key="10">
    <source>
        <dbReference type="HAMAP-Rule" id="MF_00097"/>
    </source>
</evidence>
<evidence type="ECO:0000313" key="12">
    <source>
        <dbReference type="EMBL" id="KQB85320.1"/>
    </source>
</evidence>
<comment type="cofactor">
    <cofactor evidence="10">
        <name>Mg(2+)</name>
        <dbReference type="ChEBI" id="CHEBI:18420"/>
    </cofactor>
    <text evidence="10">Binds 1 Mg(2+) ion per subunit.</text>
</comment>
<feature type="binding site" evidence="10">
    <location>
        <begin position="31"/>
        <end position="35"/>
    </location>
    <ligand>
        <name>4-amino-2-methyl-5-(diphosphooxymethyl)pyrimidine</name>
        <dbReference type="ChEBI" id="CHEBI:57841"/>
    </ligand>
</feature>
<feature type="binding site" evidence="10">
    <location>
        <begin position="137"/>
        <end position="139"/>
    </location>
    <ligand>
        <name>2-[(2R,5Z)-2-carboxy-4-methylthiazol-5(2H)-ylidene]ethyl phosphate</name>
        <dbReference type="ChEBI" id="CHEBI:62899"/>
    </ligand>
</feature>
<dbReference type="EC" id="2.5.1.3" evidence="10"/>
<dbReference type="InterPro" id="IPR034291">
    <property type="entry name" value="TMP_synthase"/>
</dbReference>
<dbReference type="HAMAP" id="MF_00097">
    <property type="entry name" value="TMP_synthase"/>
    <property type="match status" value="1"/>
</dbReference>
<comment type="caution">
    <text evidence="12">The sequence shown here is derived from an EMBL/GenBank/DDBJ whole genome shotgun (WGS) entry which is preliminary data.</text>
</comment>
<reference evidence="12 13" key="1">
    <citation type="submission" date="2015-10" db="EMBL/GenBank/DDBJ databases">
        <title>Corynebacteirum lowii and Corynebacterium oculi species nova, derived from human clinical disease and and emended description of Corynebacterium mastiditis.</title>
        <authorList>
            <person name="Bernard K."/>
            <person name="Pacheco A.L."/>
            <person name="Mcdougall C."/>
            <person name="Burtx T."/>
            <person name="Weibe D."/>
            <person name="Tyler S."/>
            <person name="Olson A.B."/>
            <person name="Cnockaert M."/>
            <person name="Eguchi H."/>
            <person name="Kuwahara T."/>
            <person name="Nakayama-Imaohji H."/>
            <person name="Boudewijins M."/>
            <person name="Van Hoecke F."/>
            <person name="Bernier A.-M."/>
            <person name="Vandamme P."/>
        </authorList>
    </citation>
    <scope>NUCLEOTIDE SEQUENCE [LARGE SCALE GENOMIC DNA]</scope>
    <source>
        <strain evidence="12 13">NML 130210</strain>
    </source>
</reference>
<name>A0A0Q0YSF9_9CORY</name>
<evidence type="ECO:0000256" key="3">
    <source>
        <dbReference type="ARBA" id="ARBA00022679"/>
    </source>
</evidence>
<dbReference type="STRING" id="1544416.Cocul_00459"/>
<comment type="catalytic activity">
    <reaction evidence="7 10">
        <text>4-methyl-5-(2-phosphooxyethyl)-thiazole + 4-amino-2-methyl-5-(diphosphooxymethyl)pyrimidine + H(+) = thiamine phosphate + diphosphate</text>
        <dbReference type="Rhea" id="RHEA:22328"/>
        <dbReference type="ChEBI" id="CHEBI:15378"/>
        <dbReference type="ChEBI" id="CHEBI:33019"/>
        <dbReference type="ChEBI" id="CHEBI:37575"/>
        <dbReference type="ChEBI" id="CHEBI:57841"/>
        <dbReference type="ChEBI" id="CHEBI:58296"/>
        <dbReference type="EC" id="2.5.1.3"/>
    </reaction>
</comment>
<proteinExistence type="inferred from homology"/>
<dbReference type="OrthoDB" id="3243336at2"/>
<feature type="binding site" evidence="10">
    <location>
        <position position="140"/>
    </location>
    <ligand>
        <name>4-amino-2-methyl-5-(diphosphooxymethyl)pyrimidine</name>
        <dbReference type="ChEBI" id="CHEBI:57841"/>
    </ligand>
</feature>
<dbReference type="InterPro" id="IPR022998">
    <property type="entry name" value="ThiamineP_synth_TenI"/>
</dbReference>
<dbReference type="SUPFAM" id="SSF51391">
    <property type="entry name" value="Thiamin phosphate synthase"/>
    <property type="match status" value="1"/>
</dbReference>
<keyword evidence="6 10" id="KW-0784">Thiamine biosynthesis</keyword>
<organism evidence="12 13">
    <name type="scientific">Corynebacterium oculi</name>
    <dbReference type="NCBI Taxonomy" id="1544416"/>
    <lineage>
        <taxon>Bacteria</taxon>
        <taxon>Bacillati</taxon>
        <taxon>Actinomycetota</taxon>
        <taxon>Actinomycetes</taxon>
        <taxon>Mycobacteriales</taxon>
        <taxon>Corynebacteriaceae</taxon>
        <taxon>Corynebacterium</taxon>
    </lineage>
</organism>
<dbReference type="NCBIfam" id="NF000740">
    <property type="entry name" value="PRK00043.3-4"/>
    <property type="match status" value="1"/>
</dbReference>
<dbReference type="CDD" id="cd00564">
    <property type="entry name" value="TMP_TenI"/>
    <property type="match status" value="1"/>
</dbReference>
<keyword evidence="4 10" id="KW-0479">Metal-binding</keyword>
<dbReference type="PANTHER" id="PTHR20857">
    <property type="entry name" value="THIAMINE-PHOSPHATE PYROPHOSPHORYLASE"/>
    <property type="match status" value="1"/>
</dbReference>
<dbReference type="Proteomes" id="UP000050517">
    <property type="component" value="Unassembled WGS sequence"/>
</dbReference>
<comment type="caution">
    <text evidence="10">Lacks conserved residue(s) required for the propagation of feature annotation.</text>
</comment>
<gene>
    <name evidence="10 12" type="primary">thiE</name>
    <name evidence="12" type="ORF">Cocul_00459</name>
</gene>
<feature type="binding site" evidence="10">
    <location>
        <position position="65"/>
    </location>
    <ligand>
        <name>4-amino-2-methyl-5-(diphosphooxymethyl)pyrimidine</name>
        <dbReference type="ChEBI" id="CHEBI:57841"/>
    </ligand>
</feature>
<dbReference type="AlphaFoldDB" id="A0A0Q0YSF9"/>
<accession>A0A0Q0YSF9</accession>
<feature type="binding site" evidence="10">
    <location>
        <position position="66"/>
    </location>
    <ligand>
        <name>Mg(2+)</name>
        <dbReference type="ChEBI" id="CHEBI:18420"/>
    </ligand>
</feature>